<name>A0A2M3ZSW3_9DIPT</name>
<protein>
    <submittedName>
        <fullName evidence="1">Putative secreted peptide</fullName>
    </submittedName>
</protein>
<sequence>MLPSSFWLKFIRLTTSVFPCDHRYLMKVLMIDRHERCSIPICAFPYRAVPGRRFVFANINFAACGHNTKATPRGSVVKDKHIGDLFIFAKFIARVKRENFGHTREKIARDREGET</sequence>
<organism evidence="1">
    <name type="scientific">Anopheles braziliensis</name>
    <dbReference type="NCBI Taxonomy" id="58242"/>
    <lineage>
        <taxon>Eukaryota</taxon>
        <taxon>Metazoa</taxon>
        <taxon>Ecdysozoa</taxon>
        <taxon>Arthropoda</taxon>
        <taxon>Hexapoda</taxon>
        <taxon>Insecta</taxon>
        <taxon>Pterygota</taxon>
        <taxon>Neoptera</taxon>
        <taxon>Endopterygota</taxon>
        <taxon>Diptera</taxon>
        <taxon>Nematocera</taxon>
        <taxon>Culicoidea</taxon>
        <taxon>Culicidae</taxon>
        <taxon>Anophelinae</taxon>
        <taxon>Anopheles</taxon>
    </lineage>
</organism>
<dbReference type="AlphaFoldDB" id="A0A2M3ZSW3"/>
<dbReference type="EMBL" id="GGFM01010707">
    <property type="protein sequence ID" value="MBW31458.1"/>
    <property type="molecule type" value="Transcribed_RNA"/>
</dbReference>
<proteinExistence type="predicted"/>
<evidence type="ECO:0000313" key="1">
    <source>
        <dbReference type="EMBL" id="MBW31458.1"/>
    </source>
</evidence>
<reference evidence="1" key="1">
    <citation type="submission" date="2018-01" db="EMBL/GenBank/DDBJ databases">
        <title>An insight into the sialome of Amazonian anophelines.</title>
        <authorList>
            <person name="Ribeiro J.M."/>
            <person name="Scarpassa V."/>
            <person name="Calvo E."/>
        </authorList>
    </citation>
    <scope>NUCLEOTIDE SEQUENCE</scope>
    <source>
        <tissue evidence="1">Salivary glands</tissue>
    </source>
</reference>
<accession>A0A2M3ZSW3</accession>